<gene>
    <name evidence="2" type="ORF">B0T26DRAFT_759780</name>
</gene>
<name>A0AA40BFZ2_9PEZI</name>
<proteinExistence type="predicted"/>
<dbReference type="AlphaFoldDB" id="A0AA40BFZ2"/>
<feature type="region of interest" description="Disordered" evidence="1">
    <location>
        <begin position="1"/>
        <end position="63"/>
    </location>
</feature>
<evidence type="ECO:0000313" key="3">
    <source>
        <dbReference type="Proteomes" id="UP001172101"/>
    </source>
</evidence>
<evidence type="ECO:0000313" key="2">
    <source>
        <dbReference type="EMBL" id="KAK0733543.1"/>
    </source>
</evidence>
<organism evidence="2 3">
    <name type="scientific">Lasiosphaeria miniovina</name>
    <dbReference type="NCBI Taxonomy" id="1954250"/>
    <lineage>
        <taxon>Eukaryota</taxon>
        <taxon>Fungi</taxon>
        <taxon>Dikarya</taxon>
        <taxon>Ascomycota</taxon>
        <taxon>Pezizomycotina</taxon>
        <taxon>Sordariomycetes</taxon>
        <taxon>Sordariomycetidae</taxon>
        <taxon>Sordariales</taxon>
        <taxon>Lasiosphaeriaceae</taxon>
        <taxon>Lasiosphaeria</taxon>
    </lineage>
</organism>
<accession>A0AA40BFZ2</accession>
<comment type="caution">
    <text evidence="2">The sequence shown here is derived from an EMBL/GenBank/DDBJ whole genome shotgun (WGS) entry which is preliminary data.</text>
</comment>
<feature type="compositionally biased region" description="Basic and acidic residues" evidence="1">
    <location>
        <begin position="11"/>
        <end position="20"/>
    </location>
</feature>
<dbReference type="Proteomes" id="UP001172101">
    <property type="component" value="Unassembled WGS sequence"/>
</dbReference>
<evidence type="ECO:0008006" key="4">
    <source>
        <dbReference type="Google" id="ProtNLM"/>
    </source>
</evidence>
<dbReference type="RefSeq" id="XP_060302420.1">
    <property type="nucleotide sequence ID" value="XM_060446377.1"/>
</dbReference>
<feature type="compositionally biased region" description="Polar residues" evidence="1">
    <location>
        <begin position="179"/>
        <end position="191"/>
    </location>
</feature>
<reference evidence="2" key="1">
    <citation type="submission" date="2023-06" db="EMBL/GenBank/DDBJ databases">
        <title>Genome-scale phylogeny and comparative genomics of the fungal order Sordariales.</title>
        <authorList>
            <consortium name="Lawrence Berkeley National Laboratory"/>
            <person name="Hensen N."/>
            <person name="Bonometti L."/>
            <person name="Westerberg I."/>
            <person name="Brannstrom I.O."/>
            <person name="Guillou S."/>
            <person name="Cros-Aarteil S."/>
            <person name="Calhoun S."/>
            <person name="Haridas S."/>
            <person name="Kuo A."/>
            <person name="Mondo S."/>
            <person name="Pangilinan J."/>
            <person name="Riley R."/>
            <person name="LaButti K."/>
            <person name="Andreopoulos B."/>
            <person name="Lipzen A."/>
            <person name="Chen C."/>
            <person name="Yanf M."/>
            <person name="Daum C."/>
            <person name="Ng V."/>
            <person name="Clum A."/>
            <person name="Steindorff A."/>
            <person name="Ohm R."/>
            <person name="Martin F."/>
            <person name="Silar P."/>
            <person name="Natvig D."/>
            <person name="Lalanne C."/>
            <person name="Gautier V."/>
            <person name="Ament-velasquez S.L."/>
            <person name="Kruys A."/>
            <person name="Hutchinson M.I."/>
            <person name="Powell A.J."/>
            <person name="Barry K."/>
            <person name="Miller A.N."/>
            <person name="Grigoriev I.V."/>
            <person name="Debuchy R."/>
            <person name="Gladieux P."/>
            <person name="Thoren M.H."/>
            <person name="Johannesson H."/>
        </authorList>
    </citation>
    <scope>NUCLEOTIDE SEQUENCE</scope>
    <source>
        <strain evidence="2">SMH2392-1A</strain>
    </source>
</reference>
<protein>
    <recommendedName>
        <fullName evidence="4">Tyrosine-protein phosphatase non-receptor type 6</fullName>
    </recommendedName>
</protein>
<sequence length="558" mass="61282">MHQAPNLAEAPPKKIDDTRSGQHAPGSPEHNGLSISTAHGNHAHPPGGTSPPARKDTTSSTSTTATIATLATLASTETASSGYSAEASPTFVTQAVFSVKDGSDAAAQRRASRRRTGPLSPLQRERAALIRKMGACLDCRRRRVACHPNHHNMSWEQAAVKFTAPSPARQALPPLSGRPISSAQQLSSNKPVFTEDPQDMDIDVSPPQQQPGRTSLSDLQNRTPLPSGPRHDKAVNMAALPGIDSLKPDLEGIASRFLANPYRSRYTSVSVLLVHWQDDEDLQAREAREELGSVLERNYNYTFQIKAIPPSSDGCRSSFRWLSGEVNNLIDNQDQRDILKIFYYSGHSYLDGNREMVLASSKHADPTTTIRWSGIQQILEDACSDTLIIMDSAYYPSSKMVRKEGVLELIAASASEDHAKLIDRSAFTRALTTQLRTRASQKYMDRFSAAELHAELLSLYPKIIQDQSPEKEMVTSFPSPLHTQISGSAKLPSILLAPMQKGLPPYTPDSPSSGANMVLTFRLSDDSINMDSWAEWLRSMPEGIKEVKVDGPYRNTFR</sequence>
<feature type="compositionally biased region" description="Polar residues" evidence="1">
    <location>
        <begin position="206"/>
        <end position="224"/>
    </location>
</feature>
<feature type="region of interest" description="Disordered" evidence="1">
    <location>
        <begin position="167"/>
        <end position="233"/>
    </location>
</feature>
<dbReference type="GeneID" id="85329647"/>
<keyword evidence="3" id="KW-1185">Reference proteome</keyword>
<evidence type="ECO:0000256" key="1">
    <source>
        <dbReference type="SAM" id="MobiDB-lite"/>
    </source>
</evidence>
<dbReference type="EMBL" id="JAUIRO010000001">
    <property type="protein sequence ID" value="KAK0733543.1"/>
    <property type="molecule type" value="Genomic_DNA"/>
</dbReference>